<feature type="compositionally biased region" description="Polar residues" evidence="9">
    <location>
        <begin position="9"/>
        <end position="20"/>
    </location>
</feature>
<evidence type="ECO:0000256" key="9">
    <source>
        <dbReference type="SAM" id="MobiDB-lite"/>
    </source>
</evidence>
<dbReference type="Pfam" id="PF04552">
    <property type="entry name" value="Sigma54_DBD"/>
    <property type="match status" value="1"/>
</dbReference>
<keyword evidence="6" id="KW-0731">Sigma factor</keyword>
<dbReference type="PROSITE" id="PS00718">
    <property type="entry name" value="SIGMA54_2"/>
    <property type="match status" value="1"/>
</dbReference>
<keyword evidence="3" id="KW-0808">Transferase</keyword>
<name>A0A7C9JD42_9BACT</name>
<evidence type="ECO:0000256" key="7">
    <source>
        <dbReference type="ARBA" id="ARBA00023125"/>
    </source>
</evidence>
<evidence type="ECO:0000313" key="12">
    <source>
        <dbReference type="EMBL" id="NBI34181.1"/>
    </source>
</evidence>
<comment type="similarity">
    <text evidence="1">Belongs to the sigma-54 factor family.</text>
</comment>
<dbReference type="InterPro" id="IPR007634">
    <property type="entry name" value="RNA_pol_sigma_54_DNA-bd"/>
</dbReference>
<dbReference type="Gene3D" id="1.10.10.60">
    <property type="entry name" value="Homeodomain-like"/>
    <property type="match status" value="1"/>
</dbReference>
<evidence type="ECO:0000256" key="2">
    <source>
        <dbReference type="ARBA" id="ARBA00022478"/>
    </source>
</evidence>
<evidence type="ECO:0000256" key="3">
    <source>
        <dbReference type="ARBA" id="ARBA00022679"/>
    </source>
</evidence>
<evidence type="ECO:0000259" key="11">
    <source>
        <dbReference type="Pfam" id="PF04963"/>
    </source>
</evidence>
<dbReference type="GO" id="GO:0003677">
    <property type="term" value="F:DNA binding"/>
    <property type="evidence" value="ECO:0007669"/>
    <property type="project" value="UniProtKB-KW"/>
</dbReference>
<dbReference type="GO" id="GO:0001216">
    <property type="term" value="F:DNA-binding transcription activator activity"/>
    <property type="evidence" value="ECO:0007669"/>
    <property type="project" value="InterPro"/>
</dbReference>
<evidence type="ECO:0000256" key="4">
    <source>
        <dbReference type="ARBA" id="ARBA00022695"/>
    </source>
</evidence>
<gene>
    <name evidence="12" type="primary">rpoN</name>
    <name evidence="12" type="ORF">D1639_03870</name>
</gene>
<dbReference type="GO" id="GO:0006352">
    <property type="term" value="P:DNA-templated transcription initiation"/>
    <property type="evidence" value="ECO:0007669"/>
    <property type="project" value="InterPro"/>
</dbReference>
<accession>A0A7C9JD42</accession>
<dbReference type="PANTHER" id="PTHR32248:SF4">
    <property type="entry name" value="RNA POLYMERASE SIGMA-54 FACTOR"/>
    <property type="match status" value="1"/>
</dbReference>
<dbReference type="PRINTS" id="PR00045">
    <property type="entry name" value="SIGMA54FCT"/>
</dbReference>
<keyword evidence="5" id="KW-0805">Transcription regulation</keyword>
<organism evidence="12">
    <name type="scientific">Muribaculaceae bacterium Z82</name>
    <dbReference type="NCBI Taxonomy" id="2304548"/>
    <lineage>
        <taxon>Bacteria</taxon>
        <taxon>Pseudomonadati</taxon>
        <taxon>Bacteroidota</taxon>
        <taxon>Bacteroidia</taxon>
        <taxon>Bacteroidales</taxon>
        <taxon>Muribaculaceae</taxon>
    </lineage>
</organism>
<reference evidence="12" key="1">
    <citation type="submission" date="2018-08" db="EMBL/GenBank/DDBJ databases">
        <title>Murine metabolic-syndrome-specific gut microbial biobank.</title>
        <authorList>
            <person name="Liu C."/>
        </authorList>
    </citation>
    <scope>NUCLEOTIDE SEQUENCE [LARGE SCALE GENOMIC DNA]</scope>
    <source>
        <strain evidence="12">Z82</strain>
    </source>
</reference>
<dbReference type="InterPro" id="IPR038709">
    <property type="entry name" value="RpoN_core-bd_sf"/>
</dbReference>
<dbReference type="NCBIfam" id="TIGR02395">
    <property type="entry name" value="rpoN_sigma"/>
    <property type="match status" value="1"/>
</dbReference>
<dbReference type="InterPro" id="IPR007046">
    <property type="entry name" value="RNA_pol_sigma_54_core-bd"/>
</dbReference>
<evidence type="ECO:0000256" key="8">
    <source>
        <dbReference type="ARBA" id="ARBA00023163"/>
    </source>
</evidence>
<dbReference type="PIRSF" id="PIRSF000774">
    <property type="entry name" value="RpoN"/>
    <property type="match status" value="1"/>
</dbReference>
<keyword evidence="7" id="KW-0238">DNA-binding</keyword>
<dbReference type="InterPro" id="IPR000394">
    <property type="entry name" value="RNA_pol_sigma_54"/>
</dbReference>
<dbReference type="AlphaFoldDB" id="A0A7C9JD42"/>
<evidence type="ECO:0000256" key="1">
    <source>
        <dbReference type="ARBA" id="ARBA00008798"/>
    </source>
</evidence>
<dbReference type="GO" id="GO:0016779">
    <property type="term" value="F:nucleotidyltransferase activity"/>
    <property type="evidence" value="ECO:0007669"/>
    <property type="project" value="UniProtKB-KW"/>
</dbReference>
<dbReference type="EMBL" id="QWKH01000017">
    <property type="protein sequence ID" value="NBI34181.1"/>
    <property type="molecule type" value="Genomic_DNA"/>
</dbReference>
<comment type="caution">
    <text evidence="12">The sequence shown here is derived from an EMBL/GenBank/DDBJ whole genome shotgun (WGS) entry which is preliminary data.</text>
</comment>
<evidence type="ECO:0000256" key="5">
    <source>
        <dbReference type="ARBA" id="ARBA00023015"/>
    </source>
</evidence>
<keyword evidence="2" id="KW-0240">DNA-directed RNA polymerase</keyword>
<dbReference type="PANTHER" id="PTHR32248">
    <property type="entry name" value="RNA POLYMERASE SIGMA-54 FACTOR"/>
    <property type="match status" value="1"/>
</dbReference>
<dbReference type="Pfam" id="PF04963">
    <property type="entry name" value="Sigma54_CBD"/>
    <property type="match status" value="1"/>
</dbReference>
<protein>
    <submittedName>
        <fullName evidence="12">RNA polymerase sigma-54 factor</fullName>
    </submittedName>
</protein>
<feature type="domain" description="RNA polymerase sigma factor 54 core-binding" evidence="11">
    <location>
        <begin position="182"/>
        <end position="364"/>
    </location>
</feature>
<proteinExistence type="inferred from homology"/>
<sequence>MHGAASSGVRLQSASRTTVAPKNHLAPSAIHGLEVLSLPVTALDTYISKAVEQNPLLELDYATSDLSFGELSLRDDDQPESDLNYDSANWYSGHGDIEHNRAQVRDGSNDYRDGALAAQEGLHADDWSHRKDSAFEPRPGSGGSRDDSFDASLTNVAFHDRAQARGFGMDLDARRLRDDCCQTETLASFLRMQVDGRNLPDATYELVLAVIDCLDDNGYFAGSLHRLAHEAQVPLEDAASALAAVQGLQPRGVGARDLAECLALQLAGEDDVTVLARRIVTESLQDLADNRTTQLMRTYRISLDELGEVRRLICELSPRPGSSFSQSRDTVYVIPDISVARTPAGFSVRVLGELAERVVLSKDYAQLAQDAKDDSGASEWLSSHAEDAKRVLANIEQRSQTLFRFGTYLVEAQFAFFAEGERALRPLTMQQAADALGFNVSTISRIVADKHVLTPWGTYPLRFFFTSGISSSSRPGAAVSSVAVKTRIRDLVAQEDPRKPLSDAAITDLLNNEGVDIKRRTVAKYREALGIGRQSQRRR</sequence>
<dbReference type="GO" id="GO:0000428">
    <property type="term" value="C:DNA-directed RNA polymerase complex"/>
    <property type="evidence" value="ECO:0007669"/>
    <property type="project" value="UniProtKB-KW"/>
</dbReference>
<dbReference type="PROSITE" id="PS50044">
    <property type="entry name" value="SIGMA54_3"/>
    <property type="match status" value="1"/>
</dbReference>
<feature type="region of interest" description="Disordered" evidence="9">
    <location>
        <begin position="1"/>
        <end position="20"/>
    </location>
</feature>
<keyword evidence="4" id="KW-0548">Nucleotidyltransferase</keyword>
<feature type="region of interest" description="Disordered" evidence="9">
    <location>
        <begin position="127"/>
        <end position="147"/>
    </location>
</feature>
<evidence type="ECO:0000259" key="10">
    <source>
        <dbReference type="Pfam" id="PF04552"/>
    </source>
</evidence>
<evidence type="ECO:0000256" key="6">
    <source>
        <dbReference type="ARBA" id="ARBA00023082"/>
    </source>
</evidence>
<feature type="domain" description="RNA polymerase sigma factor 54 DNA-binding" evidence="10">
    <location>
        <begin position="379"/>
        <end position="539"/>
    </location>
</feature>
<dbReference type="GO" id="GO:0016987">
    <property type="term" value="F:sigma factor activity"/>
    <property type="evidence" value="ECO:0007669"/>
    <property type="project" value="UniProtKB-KW"/>
</dbReference>
<dbReference type="Gene3D" id="1.10.10.1330">
    <property type="entry name" value="RNA polymerase sigma-54 factor, core-binding domain"/>
    <property type="match status" value="1"/>
</dbReference>
<keyword evidence="8" id="KW-0804">Transcription</keyword>